<dbReference type="GO" id="GO:0005524">
    <property type="term" value="F:ATP binding"/>
    <property type="evidence" value="ECO:0007669"/>
    <property type="project" value="UniProtKB-KW"/>
</dbReference>
<dbReference type="GO" id="GO:0016020">
    <property type="term" value="C:membrane"/>
    <property type="evidence" value="ECO:0007669"/>
    <property type="project" value="InterPro"/>
</dbReference>
<dbReference type="AlphaFoldDB" id="A0A225E8I5"/>
<evidence type="ECO:0000256" key="8">
    <source>
        <dbReference type="ARBA" id="ARBA00022989"/>
    </source>
</evidence>
<evidence type="ECO:0000256" key="3">
    <source>
        <dbReference type="ARBA" id="ARBA00022538"/>
    </source>
</evidence>
<dbReference type="GO" id="GO:0008556">
    <property type="term" value="F:P-type potassium transmembrane transporter activity"/>
    <property type="evidence" value="ECO:0007669"/>
    <property type="project" value="InterPro"/>
</dbReference>
<keyword evidence="2" id="KW-1003">Cell membrane</keyword>
<keyword evidence="5" id="KW-0547">Nucleotide-binding</keyword>
<keyword evidence="10" id="KW-0472">Membrane</keyword>
<keyword evidence="12" id="KW-1185">Reference proteome</keyword>
<evidence type="ECO:0000256" key="10">
    <source>
        <dbReference type="ARBA" id="ARBA00023136"/>
    </source>
</evidence>
<evidence type="ECO:0000256" key="7">
    <source>
        <dbReference type="ARBA" id="ARBA00022958"/>
    </source>
</evidence>
<keyword evidence="6" id="KW-0067">ATP-binding</keyword>
<evidence type="ECO:0000256" key="5">
    <source>
        <dbReference type="ARBA" id="ARBA00022741"/>
    </source>
</evidence>
<dbReference type="Proteomes" id="UP000214646">
    <property type="component" value="Unassembled WGS sequence"/>
</dbReference>
<dbReference type="RefSeq" id="WP_338030070.1">
    <property type="nucleotide sequence ID" value="NZ_NIDE01000001.1"/>
</dbReference>
<evidence type="ECO:0000256" key="9">
    <source>
        <dbReference type="ARBA" id="ARBA00023065"/>
    </source>
</evidence>
<dbReference type="PANTHER" id="PTHR30042">
    <property type="entry name" value="POTASSIUM-TRANSPORTING ATPASE C CHAIN"/>
    <property type="match status" value="1"/>
</dbReference>
<keyword evidence="9" id="KW-0406">Ion transport</keyword>
<evidence type="ECO:0000256" key="1">
    <source>
        <dbReference type="ARBA" id="ARBA00022448"/>
    </source>
</evidence>
<comment type="caution">
    <text evidence="11">The sequence shown here is derived from an EMBL/GenBank/DDBJ whole genome shotgun (WGS) entry which is preliminary data.</text>
</comment>
<keyword evidence="1" id="KW-0813">Transport</keyword>
<dbReference type="Pfam" id="PF02669">
    <property type="entry name" value="KdpC"/>
    <property type="match status" value="2"/>
</dbReference>
<sequence>MLVFSVAICCGLYPLVLYGSARVLAPTTAAGGLIDEKGNDTRDPAAARGARLIAQPFSSDEYFWPRPSAASYNATASGGSNLGANNPKLRDRVAQQLGTMVVYKSGSPSAAGGRTPQQDIEAWFAAKPDRVADWASDSSVAPPAWAKIDFANDKYGIQGDYITQWAKDHPDVIEEWKKANADKTDEPKPEDLVVQFFASFAKTHPAKWPGVVETKKADGTVTKKIEPVTSDAQIQSNFFDLWLSDPAYKTKAADLEPVPADMVTASGSGLDPDITVRNALSVYQLDRVAAKRTASPGEAEKIKHGITFLVRSHSYVPLSGLVGEPLVNVLELNLALDAKFPVPPPAPTPAPGK</sequence>
<organism evidence="11 12">
    <name type="scientific">Fimbriiglobus ruber</name>
    <dbReference type="NCBI Taxonomy" id="1908690"/>
    <lineage>
        <taxon>Bacteria</taxon>
        <taxon>Pseudomonadati</taxon>
        <taxon>Planctomycetota</taxon>
        <taxon>Planctomycetia</taxon>
        <taxon>Gemmatales</taxon>
        <taxon>Gemmataceae</taxon>
        <taxon>Fimbriiglobus</taxon>
    </lineage>
</organism>
<keyword evidence="8" id="KW-1133">Transmembrane helix</keyword>
<dbReference type="PANTHER" id="PTHR30042:SF2">
    <property type="entry name" value="POTASSIUM-TRANSPORTING ATPASE KDPC SUBUNIT"/>
    <property type="match status" value="1"/>
</dbReference>
<evidence type="ECO:0000313" key="12">
    <source>
        <dbReference type="Proteomes" id="UP000214646"/>
    </source>
</evidence>
<dbReference type="EMBL" id="NIDE01000001">
    <property type="protein sequence ID" value="OWK46396.1"/>
    <property type="molecule type" value="Genomic_DNA"/>
</dbReference>
<accession>A0A225E8I5</accession>
<dbReference type="InterPro" id="IPR003820">
    <property type="entry name" value="KdpC"/>
</dbReference>
<keyword evidence="4" id="KW-0812">Transmembrane</keyword>
<proteinExistence type="predicted"/>
<gene>
    <name evidence="11" type="ORF">FRUB_00095</name>
</gene>
<evidence type="ECO:0000256" key="4">
    <source>
        <dbReference type="ARBA" id="ARBA00022692"/>
    </source>
</evidence>
<reference evidence="12" key="1">
    <citation type="submission" date="2017-06" db="EMBL/GenBank/DDBJ databases">
        <title>Genome analysis of Fimbriiglobus ruber SP5, the first member of the order Planctomycetales with confirmed chitinolytic capability.</title>
        <authorList>
            <person name="Ravin N.V."/>
            <person name="Rakitin A.L."/>
            <person name="Ivanova A.A."/>
            <person name="Beletsky A.V."/>
            <person name="Kulichevskaya I.S."/>
            <person name="Mardanov A.V."/>
            <person name="Dedysh S.N."/>
        </authorList>
    </citation>
    <scope>NUCLEOTIDE SEQUENCE [LARGE SCALE GENOMIC DNA]</scope>
    <source>
        <strain evidence="12">SP5</strain>
    </source>
</reference>
<keyword evidence="3" id="KW-0633">Potassium transport</keyword>
<protein>
    <submittedName>
        <fullName evidence="11">Potassium-transporting ATPase C chain</fullName>
    </submittedName>
</protein>
<name>A0A225E8I5_9BACT</name>
<evidence type="ECO:0000256" key="2">
    <source>
        <dbReference type="ARBA" id="ARBA00022475"/>
    </source>
</evidence>
<evidence type="ECO:0000313" key="11">
    <source>
        <dbReference type="EMBL" id="OWK46396.1"/>
    </source>
</evidence>
<evidence type="ECO:0000256" key="6">
    <source>
        <dbReference type="ARBA" id="ARBA00022840"/>
    </source>
</evidence>
<keyword evidence="7" id="KW-0630">Potassium</keyword>